<dbReference type="RefSeq" id="WP_121902252.1">
    <property type="nucleotide sequence ID" value="NZ_REFW01000004.1"/>
</dbReference>
<reference evidence="4 5" key="1">
    <citation type="submission" date="2018-10" db="EMBL/GenBank/DDBJ databases">
        <title>Tessaracoccus antarcticuss sp. nov., isolated from sediment.</title>
        <authorList>
            <person name="Zhou L.Y."/>
            <person name="Du Z.J."/>
        </authorList>
    </citation>
    <scope>NUCLEOTIDE SEQUENCE [LARGE SCALE GENOMIC DNA]</scope>
    <source>
        <strain evidence="4 5">JDX10</strain>
    </source>
</reference>
<sequence>MGTGNAVQEWLRDAAEVFAEHAGELNELDRAIGDGDHGTNMSRGLETALTIPIDEDMSPTDSLKRVGMALVSTVGGASGPLFGTFFLRVGQNWETPSTTSGIATAVRAGLEGVMARGKAVEGDKTMVDALAPAVASLDDSAAKQLPLEMALRLGAQAAHDGAQATRGMLARRGRASYLGERSIGHLDPGAISSALILASAARHIS</sequence>
<keyword evidence="5" id="KW-1185">Reference proteome</keyword>
<gene>
    <name evidence="4" type="primary">dhaL</name>
    <name evidence="4" type="ORF">EAX62_13470</name>
</gene>
<dbReference type="SUPFAM" id="SSF101473">
    <property type="entry name" value="DhaL-like"/>
    <property type="match status" value="1"/>
</dbReference>
<accession>A0A3M0FZW1</accession>
<evidence type="ECO:0000256" key="2">
    <source>
        <dbReference type="ARBA" id="ARBA00022777"/>
    </source>
</evidence>
<dbReference type="NCBIfam" id="TIGR02365">
    <property type="entry name" value="dha_L_ycgS"/>
    <property type="match status" value="1"/>
</dbReference>
<evidence type="ECO:0000313" key="5">
    <source>
        <dbReference type="Proteomes" id="UP000275256"/>
    </source>
</evidence>
<evidence type="ECO:0000313" key="4">
    <source>
        <dbReference type="EMBL" id="RMB58214.1"/>
    </source>
</evidence>
<dbReference type="FunFam" id="1.25.40.340:FF:000002">
    <property type="entry name" value="Dihydroxyacetone kinase, L subunit"/>
    <property type="match status" value="1"/>
</dbReference>
<comment type="caution">
    <text evidence="4">The sequence shown here is derived from an EMBL/GenBank/DDBJ whole genome shotgun (WGS) entry which is preliminary data.</text>
</comment>
<evidence type="ECO:0000256" key="1">
    <source>
        <dbReference type="ARBA" id="ARBA00022679"/>
    </source>
</evidence>
<dbReference type="GO" id="GO:0019563">
    <property type="term" value="P:glycerol catabolic process"/>
    <property type="evidence" value="ECO:0007669"/>
    <property type="project" value="TreeGrafter"/>
</dbReference>
<dbReference type="PROSITE" id="PS51480">
    <property type="entry name" value="DHAL"/>
    <property type="match status" value="1"/>
</dbReference>
<dbReference type="GO" id="GO:0005829">
    <property type="term" value="C:cytosol"/>
    <property type="evidence" value="ECO:0007669"/>
    <property type="project" value="TreeGrafter"/>
</dbReference>
<name>A0A3M0FZW1_9ACTN</name>
<protein>
    <submittedName>
        <fullName evidence="4">Dihydroxyacetone kinase subunit L</fullName>
    </submittedName>
</protein>
<dbReference type="PANTHER" id="PTHR28629">
    <property type="entry name" value="TRIOKINASE/FMN CYCLASE"/>
    <property type="match status" value="1"/>
</dbReference>
<feature type="domain" description="DhaL" evidence="3">
    <location>
        <begin position="5"/>
        <end position="202"/>
    </location>
</feature>
<dbReference type="EMBL" id="REFW01000004">
    <property type="protein sequence ID" value="RMB58214.1"/>
    <property type="molecule type" value="Genomic_DNA"/>
</dbReference>
<keyword evidence="1" id="KW-0808">Transferase</keyword>
<keyword evidence="2 4" id="KW-0418">Kinase</keyword>
<dbReference type="InterPro" id="IPR050861">
    <property type="entry name" value="Dihydroxyacetone_Kinase"/>
</dbReference>
<dbReference type="InterPro" id="IPR004007">
    <property type="entry name" value="DhaL_dom"/>
</dbReference>
<dbReference type="OrthoDB" id="9800291at2"/>
<dbReference type="Pfam" id="PF02734">
    <property type="entry name" value="Dak2"/>
    <property type="match status" value="1"/>
</dbReference>
<evidence type="ECO:0000259" key="3">
    <source>
        <dbReference type="PROSITE" id="PS51480"/>
    </source>
</evidence>
<organism evidence="4 5">
    <name type="scientific">Tessaracoccus antarcticus</name>
    <dbReference type="NCBI Taxonomy" id="2479848"/>
    <lineage>
        <taxon>Bacteria</taxon>
        <taxon>Bacillati</taxon>
        <taxon>Actinomycetota</taxon>
        <taxon>Actinomycetes</taxon>
        <taxon>Propionibacteriales</taxon>
        <taxon>Propionibacteriaceae</taxon>
        <taxon>Tessaracoccus</taxon>
    </lineage>
</organism>
<dbReference type="InterPro" id="IPR036117">
    <property type="entry name" value="DhaL_dom_sf"/>
</dbReference>
<dbReference type="Gene3D" id="1.25.40.340">
    <property type="match status" value="1"/>
</dbReference>
<dbReference type="SMART" id="SM01120">
    <property type="entry name" value="Dak2"/>
    <property type="match status" value="1"/>
</dbReference>
<proteinExistence type="predicted"/>
<dbReference type="GO" id="GO:0004371">
    <property type="term" value="F:glycerone kinase activity"/>
    <property type="evidence" value="ECO:0007669"/>
    <property type="project" value="InterPro"/>
</dbReference>
<dbReference type="InterPro" id="IPR012737">
    <property type="entry name" value="DhaK_L_YcgS"/>
</dbReference>
<dbReference type="PANTHER" id="PTHR28629:SF4">
    <property type="entry name" value="TRIOKINASE_FMN CYCLASE"/>
    <property type="match status" value="1"/>
</dbReference>
<dbReference type="AlphaFoldDB" id="A0A3M0FZW1"/>
<dbReference type="Proteomes" id="UP000275256">
    <property type="component" value="Unassembled WGS sequence"/>
</dbReference>